<comment type="pathway">
    <text evidence="1">Cofactor biosynthesis; adenosylcobalamin biosynthesis.</text>
</comment>
<dbReference type="Proteomes" id="UP000706333">
    <property type="component" value="Unassembled WGS sequence"/>
</dbReference>
<sequence>MAEGPWLTVVGMGEDGPDGLPPASRAALEGAEVVMGPPRHLALLPELTAERIAWPVPFADGLPVLRGLRGRRVAVLASGDPFWFGAGRVIAREFPEGEWRVLPAPSAFSLAAARLGWALEHTACLGLHAAPLARLRPHLTPGARALVLLRDGAAVAELAGWLTDLGFGATRLWVMEALGGPRARVRQTTAADPAPGDIAHPVCVGLEVAGAGATIPAASGWPDELFAHDGQITKRPVRALALSALAPRAGAHLWDIGAGSGSIAIEWLGAHPSTQATAIEADPARAARIRANAAALGADRLRVVEGTAPAALDGLAPPEAVFIGGGLSAALLDALWSRLVPGTRLVAHAVTLESEALLATWHGARGGSLLRIALAEAQPLGTRHGWRARYPVVQWSVAR</sequence>
<evidence type="ECO:0000256" key="4">
    <source>
        <dbReference type="ARBA" id="ARBA00022679"/>
    </source>
</evidence>
<dbReference type="InterPro" id="IPR014777">
    <property type="entry name" value="4pyrrole_Mease_sub1"/>
</dbReference>
<dbReference type="CDD" id="cd11644">
    <property type="entry name" value="Precorrin-6Y-MT"/>
    <property type="match status" value="1"/>
</dbReference>
<protein>
    <submittedName>
        <fullName evidence="7">Cobalamin biosynthesis bifunctional protein CbiET</fullName>
    </submittedName>
</protein>
<name>A0A934TJP7_9RHOB</name>
<dbReference type="InterPro" id="IPR012818">
    <property type="entry name" value="CbiE"/>
</dbReference>
<evidence type="ECO:0000256" key="1">
    <source>
        <dbReference type="ARBA" id="ARBA00004953"/>
    </source>
</evidence>
<evidence type="ECO:0000256" key="3">
    <source>
        <dbReference type="ARBA" id="ARBA00022603"/>
    </source>
</evidence>
<keyword evidence="2" id="KW-0169">Cobalamin biosynthesis</keyword>
<accession>A0A934TJP7</accession>
<dbReference type="InterPro" id="IPR006365">
    <property type="entry name" value="Cbl_synth_CobL"/>
</dbReference>
<gene>
    <name evidence="7" type="ORF">CCR87_04930</name>
</gene>
<dbReference type="SUPFAM" id="SSF53335">
    <property type="entry name" value="S-adenosyl-L-methionine-dependent methyltransferases"/>
    <property type="match status" value="1"/>
</dbReference>
<feature type="domain" description="Tetrapyrrole methylase" evidence="6">
    <location>
        <begin position="7"/>
        <end position="192"/>
    </location>
</feature>
<reference evidence="7" key="1">
    <citation type="submission" date="2017-05" db="EMBL/GenBank/DDBJ databases">
        <authorList>
            <person name="Imhoff J.F."/>
            <person name="Rahn T."/>
            <person name="Kuenzel S."/>
            <person name="Neulinger S.C."/>
        </authorList>
    </citation>
    <scope>NUCLEOTIDE SEQUENCE</scope>
    <source>
        <strain evidence="7">LMG 28126</strain>
    </source>
</reference>
<dbReference type="GO" id="GO:0032259">
    <property type="term" value="P:methylation"/>
    <property type="evidence" value="ECO:0007669"/>
    <property type="project" value="UniProtKB-KW"/>
</dbReference>
<dbReference type="InterPro" id="IPR035996">
    <property type="entry name" value="4pyrrol_Methylase_sf"/>
</dbReference>
<dbReference type="EMBL" id="NHSD01000154">
    <property type="protein sequence ID" value="MBK5926696.1"/>
    <property type="molecule type" value="Genomic_DNA"/>
</dbReference>
<dbReference type="PIRSF" id="PIRSF036428">
    <property type="entry name" value="CobL"/>
    <property type="match status" value="1"/>
</dbReference>
<dbReference type="PANTHER" id="PTHR43182">
    <property type="entry name" value="COBALT-PRECORRIN-6B C(15)-METHYLTRANSFERASE (DECARBOXYLATING)"/>
    <property type="match status" value="1"/>
</dbReference>
<evidence type="ECO:0000256" key="2">
    <source>
        <dbReference type="ARBA" id="ARBA00022573"/>
    </source>
</evidence>
<dbReference type="Gene3D" id="3.40.50.150">
    <property type="entry name" value="Vaccinia Virus protein VP39"/>
    <property type="match status" value="1"/>
</dbReference>
<proteinExistence type="predicted"/>
<dbReference type="Gene3D" id="3.40.1010.10">
    <property type="entry name" value="Cobalt-precorrin-4 Transmethylase, Domain 1"/>
    <property type="match status" value="1"/>
</dbReference>
<dbReference type="InterPro" id="IPR000878">
    <property type="entry name" value="4pyrrol_Mease"/>
</dbReference>
<dbReference type="PANTHER" id="PTHR43182:SF1">
    <property type="entry name" value="COBALT-PRECORRIN-7 C(5)-METHYLTRANSFERASE"/>
    <property type="match status" value="1"/>
</dbReference>
<dbReference type="AlphaFoldDB" id="A0A934TJP7"/>
<dbReference type="Pfam" id="PF00590">
    <property type="entry name" value="TP_methylase"/>
    <property type="match status" value="1"/>
</dbReference>
<dbReference type="InterPro" id="IPR014008">
    <property type="entry name" value="Cbl_synth_MTase_CbiT"/>
</dbReference>
<keyword evidence="3" id="KW-0489">Methyltransferase</keyword>
<dbReference type="InterPro" id="IPR029063">
    <property type="entry name" value="SAM-dependent_MTases_sf"/>
</dbReference>
<evidence type="ECO:0000256" key="5">
    <source>
        <dbReference type="ARBA" id="ARBA00022691"/>
    </source>
</evidence>
<dbReference type="NCBIfam" id="TIGR02467">
    <property type="entry name" value="CbiE"/>
    <property type="match status" value="1"/>
</dbReference>
<keyword evidence="8" id="KW-1185">Reference proteome</keyword>
<keyword evidence="5" id="KW-0949">S-adenosyl-L-methionine</keyword>
<keyword evidence="4" id="KW-0808">Transferase</keyword>
<dbReference type="NCBIfam" id="TIGR02469">
    <property type="entry name" value="CbiT"/>
    <property type="match status" value="1"/>
</dbReference>
<evidence type="ECO:0000313" key="8">
    <source>
        <dbReference type="Proteomes" id="UP000706333"/>
    </source>
</evidence>
<evidence type="ECO:0000313" key="7">
    <source>
        <dbReference type="EMBL" id="MBK5926696.1"/>
    </source>
</evidence>
<organism evidence="7 8">
    <name type="scientific">Rhodobaculum claviforme</name>
    <dbReference type="NCBI Taxonomy" id="1549854"/>
    <lineage>
        <taxon>Bacteria</taxon>
        <taxon>Pseudomonadati</taxon>
        <taxon>Pseudomonadota</taxon>
        <taxon>Alphaproteobacteria</taxon>
        <taxon>Rhodobacterales</taxon>
        <taxon>Paracoccaceae</taxon>
        <taxon>Rhodobaculum</taxon>
    </lineage>
</organism>
<dbReference type="GO" id="GO:0008276">
    <property type="term" value="F:protein methyltransferase activity"/>
    <property type="evidence" value="ECO:0007669"/>
    <property type="project" value="InterPro"/>
</dbReference>
<comment type="caution">
    <text evidence="7">The sequence shown here is derived from an EMBL/GenBank/DDBJ whole genome shotgun (WGS) entry which is preliminary data.</text>
</comment>
<dbReference type="SUPFAM" id="SSF53790">
    <property type="entry name" value="Tetrapyrrole methylase"/>
    <property type="match status" value="1"/>
</dbReference>
<dbReference type="GO" id="GO:0009236">
    <property type="term" value="P:cobalamin biosynthetic process"/>
    <property type="evidence" value="ECO:0007669"/>
    <property type="project" value="UniProtKB-KW"/>
</dbReference>
<dbReference type="InterPro" id="IPR050714">
    <property type="entry name" value="Cobalamin_biosynth_MTase"/>
</dbReference>
<dbReference type="RefSeq" id="WP_201156465.1">
    <property type="nucleotide sequence ID" value="NZ_NHSD01000154.1"/>
</dbReference>
<reference evidence="7" key="2">
    <citation type="journal article" date="2020" name="Microorganisms">
        <title>Osmotic Adaptation and Compatible Solute Biosynthesis of Phototrophic Bacteria as Revealed from Genome Analyses.</title>
        <authorList>
            <person name="Imhoff J.F."/>
            <person name="Rahn T."/>
            <person name="Kunzel S."/>
            <person name="Keller A."/>
            <person name="Neulinger S.C."/>
        </authorList>
    </citation>
    <scope>NUCLEOTIDE SEQUENCE</scope>
    <source>
        <strain evidence="7">LMG 28126</strain>
    </source>
</reference>
<evidence type="ECO:0000259" key="6">
    <source>
        <dbReference type="Pfam" id="PF00590"/>
    </source>
</evidence>